<feature type="domain" description="Phosphatidic acid phosphatase type 2/haloperoxidase" evidence="1">
    <location>
        <begin position="162"/>
        <end position="281"/>
    </location>
</feature>
<sequence length="425" mass="45271">MLIASLTSATIILPQAAAAPAADRSPVDQLTGQVRDLQSQFLPSTLPAVQHPGAPVPQPFGPDAYVGYISDISSYPGGTYYQVVDGFNDLRDNHPEIITENLDTVVRINNTASPDRVARAQADARVDDGNLLAGFSDAFGTTLAPLVRTAIEENRLPKTRALLDSGYFSRAQGIAASTLVEKEIFDNPRPFEVAPDRIVHHNDDSGEDYYELGGSASFPSGHTNQAVLVTTLLAAVLPELAPQLVARGSDAGESRVVMGVHYPLDVIGGRMTGTAAAADRWNDLKMRDALTQAGQEIRAELEWRLGRPLSEAVAAQDAAGGSYRSDDEAARTYAEQGTYGFPTVYATDVPVTVPQAAPDLLINRFPTLTWEQRATVIAATALPSGYPLDDQGPDGSWQRINLAAAYSAQVDVSADGSLTVNGRKA</sequence>
<dbReference type="Proteomes" id="UP000247696">
    <property type="component" value="Chromosome"/>
</dbReference>
<dbReference type="PRINTS" id="PR00483">
    <property type="entry name" value="BACPHPHTASE"/>
</dbReference>
<dbReference type="OrthoDB" id="9805301at2"/>
<proteinExistence type="predicted"/>
<dbReference type="InterPro" id="IPR036938">
    <property type="entry name" value="PAP2/HPO_sf"/>
</dbReference>
<organism evidence="2 3">
    <name type="scientific">Corynebacterium provencense</name>
    <dbReference type="NCBI Taxonomy" id="1737425"/>
    <lineage>
        <taxon>Bacteria</taxon>
        <taxon>Bacillati</taxon>
        <taxon>Actinomycetota</taxon>
        <taxon>Actinomycetes</taxon>
        <taxon>Mycobacteriales</taxon>
        <taxon>Corynebacteriaceae</taxon>
        <taxon>Corynebacterium</taxon>
    </lineage>
</organism>
<dbReference type="KEGG" id="cpre:Csp1_04820"/>
<accession>A0A2Z3YMF7</accession>
<dbReference type="PANTHER" id="PTHR14969:SF60">
    <property type="entry name" value="NON-SPECIFIC ACID PHOSPHATASE"/>
    <property type="match status" value="1"/>
</dbReference>
<reference evidence="3" key="1">
    <citation type="submission" date="2017-11" db="EMBL/GenBank/DDBJ databases">
        <title>Otitis media/interna in a cat caused by the recently described species Corynebacterium provencense.</title>
        <authorList>
            <person name="Kittl S."/>
            <person name="Brodard I."/>
            <person name="Rychener L."/>
            <person name="Jores J."/>
            <person name="Roosje P."/>
            <person name="Gobeli Brawand S."/>
        </authorList>
    </citation>
    <scope>NUCLEOTIDE SEQUENCE [LARGE SCALE GENOMIC DNA]</scope>
    <source>
        <strain evidence="3">17KM38</strain>
    </source>
</reference>
<dbReference type="PANTHER" id="PTHR14969">
    <property type="entry name" value="SPHINGOSINE-1-PHOSPHATE PHOSPHOHYDROLASE"/>
    <property type="match status" value="1"/>
</dbReference>
<dbReference type="Gene3D" id="1.20.144.10">
    <property type="entry name" value="Phosphatidic acid phosphatase type 2/haloperoxidase"/>
    <property type="match status" value="1"/>
</dbReference>
<dbReference type="GO" id="GO:0003993">
    <property type="term" value="F:acid phosphatase activity"/>
    <property type="evidence" value="ECO:0007669"/>
    <property type="project" value="UniProtKB-EC"/>
</dbReference>
<dbReference type="SUPFAM" id="SSF48317">
    <property type="entry name" value="Acid phosphatase/Vanadium-dependent haloperoxidase"/>
    <property type="match status" value="1"/>
</dbReference>
<dbReference type="AlphaFoldDB" id="A0A2Z3YMF7"/>
<evidence type="ECO:0000313" key="2">
    <source>
        <dbReference type="EMBL" id="AWT25302.1"/>
    </source>
</evidence>
<dbReference type="Pfam" id="PF01569">
    <property type="entry name" value="PAP2"/>
    <property type="match status" value="1"/>
</dbReference>
<dbReference type="InterPro" id="IPR000326">
    <property type="entry name" value="PAP2/HPO"/>
</dbReference>
<dbReference type="InterPro" id="IPR001011">
    <property type="entry name" value="Acid_Pase_classA_bac"/>
</dbReference>
<dbReference type="SMART" id="SM00014">
    <property type="entry name" value="acidPPc"/>
    <property type="match status" value="1"/>
</dbReference>
<gene>
    <name evidence="2" type="primary">phoC</name>
    <name evidence="2" type="ORF">Csp1_04820</name>
</gene>
<name>A0A2Z3YMF7_9CORY</name>
<dbReference type="STRING" id="1737425.GCA_900049755_02146"/>
<keyword evidence="2" id="KW-0378">Hydrolase</keyword>
<keyword evidence="3" id="KW-1185">Reference proteome</keyword>
<evidence type="ECO:0000259" key="1">
    <source>
        <dbReference type="SMART" id="SM00014"/>
    </source>
</evidence>
<dbReference type="CDD" id="cd03397">
    <property type="entry name" value="PAP2_acid_phosphatase"/>
    <property type="match status" value="1"/>
</dbReference>
<evidence type="ECO:0000313" key="3">
    <source>
        <dbReference type="Proteomes" id="UP000247696"/>
    </source>
</evidence>
<dbReference type="EC" id="3.1.3.2" evidence="2"/>
<protein>
    <submittedName>
        <fullName evidence="2">Major phosphate-irrepressible acid phosphatase</fullName>
        <ecNumber evidence="2">3.1.3.2</ecNumber>
    </submittedName>
</protein>
<dbReference type="GO" id="GO:0030288">
    <property type="term" value="C:outer membrane-bounded periplasmic space"/>
    <property type="evidence" value="ECO:0007669"/>
    <property type="project" value="InterPro"/>
</dbReference>
<dbReference type="EMBL" id="CP024988">
    <property type="protein sequence ID" value="AWT25302.1"/>
    <property type="molecule type" value="Genomic_DNA"/>
</dbReference>